<keyword evidence="1" id="KW-0812">Transmembrane</keyword>
<evidence type="ECO:0008006" key="4">
    <source>
        <dbReference type="Google" id="ProtNLM"/>
    </source>
</evidence>
<evidence type="ECO:0000313" key="3">
    <source>
        <dbReference type="Proteomes" id="UP000598217"/>
    </source>
</evidence>
<gene>
    <name evidence="2" type="ORF">H4W79_001807</name>
</gene>
<protein>
    <recommendedName>
        <fullName evidence="4">PH domain-containing protein</fullName>
    </recommendedName>
</protein>
<evidence type="ECO:0000256" key="1">
    <source>
        <dbReference type="SAM" id="Phobius"/>
    </source>
</evidence>
<organism evidence="2 3">
    <name type="scientific">Nocardiopsis terrae</name>
    <dbReference type="NCBI Taxonomy" id="372655"/>
    <lineage>
        <taxon>Bacteria</taxon>
        <taxon>Bacillati</taxon>
        <taxon>Actinomycetota</taxon>
        <taxon>Actinomycetes</taxon>
        <taxon>Streptosporangiales</taxon>
        <taxon>Nocardiopsidaceae</taxon>
        <taxon>Nocardiopsis</taxon>
    </lineage>
</organism>
<comment type="caution">
    <text evidence="2">The sequence shown here is derived from an EMBL/GenBank/DDBJ whole genome shotgun (WGS) entry which is preliminary data.</text>
</comment>
<feature type="transmembrane region" description="Helical" evidence="1">
    <location>
        <begin position="135"/>
        <end position="154"/>
    </location>
</feature>
<name>A0ABR9HEY7_9ACTN</name>
<feature type="transmembrane region" description="Helical" evidence="1">
    <location>
        <begin position="12"/>
        <end position="30"/>
    </location>
</feature>
<dbReference type="EMBL" id="JADBDY010000001">
    <property type="protein sequence ID" value="MBE1457593.1"/>
    <property type="molecule type" value="Genomic_DNA"/>
</dbReference>
<keyword evidence="1" id="KW-0472">Membrane</keyword>
<reference evidence="2 3" key="1">
    <citation type="submission" date="2020-10" db="EMBL/GenBank/DDBJ databases">
        <title>Sequencing the genomes of 1000 actinobacteria strains.</title>
        <authorList>
            <person name="Klenk H.-P."/>
        </authorList>
    </citation>
    <scope>NUCLEOTIDE SEQUENCE [LARGE SCALE GENOMIC DNA]</scope>
    <source>
        <strain evidence="2 3">DSM 45157</strain>
    </source>
</reference>
<dbReference type="Proteomes" id="UP000598217">
    <property type="component" value="Unassembled WGS sequence"/>
</dbReference>
<dbReference type="RefSeq" id="WP_191271316.1">
    <property type="nucleotide sequence ID" value="NZ_BMXJ01000004.1"/>
</dbReference>
<accession>A0ABR9HEY7</accession>
<evidence type="ECO:0000313" key="2">
    <source>
        <dbReference type="EMBL" id="MBE1457593.1"/>
    </source>
</evidence>
<sequence length="155" mass="17564">MANASQIFTDGVVALILLLPFVSVLIWFIFKLCVFSGVDVALDRVTVRNFSTETDVEIGLIKSVSWSGGLQLVLKNGTRIRSVAFPDSLFSLALQYRNFRRVARAMDAEIKDRSRRLASVDSTGVQQWRRWDLSLMFFAGLCYFSLLLFSCFIFS</sequence>
<keyword evidence="3" id="KW-1185">Reference proteome</keyword>
<keyword evidence="1" id="KW-1133">Transmembrane helix</keyword>
<proteinExistence type="predicted"/>